<name>A0A926QJE0_9BACL</name>
<evidence type="ECO:0000313" key="1">
    <source>
        <dbReference type="EMBL" id="MBD0381460.1"/>
    </source>
</evidence>
<dbReference type="SUPFAM" id="SSF81301">
    <property type="entry name" value="Nucleotidyltransferase"/>
    <property type="match status" value="1"/>
</dbReference>
<sequence length="182" mass="21627">MAEPIIVIPYDEKWKDEFIKTGSLLRQVLGDIAIRIDHIGSTSIVGLDAKPIVDIQISVNHLEPMIYKPLIESIGYIHRADNLDKTKRYFRESEGMKRTHIHVREVGSWSEQFALLFRDFLREHKEFCNQYVEEKYSLMNRYKQAHERHQYVEGKTPIIWKIMNEASQWSQRVGWKPRKTDI</sequence>
<dbReference type="PANTHER" id="PTHR34822">
    <property type="entry name" value="GRPB DOMAIN PROTEIN (AFU_ORTHOLOGUE AFUA_1G01530)"/>
    <property type="match status" value="1"/>
</dbReference>
<dbReference type="Gene3D" id="3.30.460.10">
    <property type="entry name" value="Beta Polymerase, domain 2"/>
    <property type="match status" value="1"/>
</dbReference>
<keyword evidence="2" id="KW-1185">Reference proteome</keyword>
<accession>A0A926QJE0</accession>
<dbReference type="InterPro" id="IPR043519">
    <property type="entry name" value="NT_sf"/>
</dbReference>
<dbReference type="PANTHER" id="PTHR34822:SF1">
    <property type="entry name" value="GRPB FAMILY PROTEIN"/>
    <property type="match status" value="1"/>
</dbReference>
<organism evidence="1 2">
    <name type="scientific">Paenibacillus sedimenti</name>
    <dbReference type="NCBI Taxonomy" id="2770274"/>
    <lineage>
        <taxon>Bacteria</taxon>
        <taxon>Bacillati</taxon>
        <taxon>Bacillota</taxon>
        <taxon>Bacilli</taxon>
        <taxon>Bacillales</taxon>
        <taxon>Paenibacillaceae</taxon>
        <taxon>Paenibacillus</taxon>
    </lineage>
</organism>
<comment type="caution">
    <text evidence="1">The sequence shown here is derived from an EMBL/GenBank/DDBJ whole genome shotgun (WGS) entry which is preliminary data.</text>
</comment>
<dbReference type="EMBL" id="JACVVD010000004">
    <property type="protein sequence ID" value="MBD0381460.1"/>
    <property type="molecule type" value="Genomic_DNA"/>
</dbReference>
<dbReference type="Pfam" id="PF04229">
    <property type="entry name" value="GrpB"/>
    <property type="match status" value="1"/>
</dbReference>
<dbReference type="Proteomes" id="UP000650466">
    <property type="component" value="Unassembled WGS sequence"/>
</dbReference>
<dbReference type="RefSeq" id="WP_188175234.1">
    <property type="nucleotide sequence ID" value="NZ_JACVVD010000004.1"/>
</dbReference>
<reference evidence="1" key="1">
    <citation type="submission" date="2020-09" db="EMBL/GenBank/DDBJ databases">
        <title>Draft Genome Sequence of Paenibacillus sp. WST5.</title>
        <authorList>
            <person name="Bao Z."/>
        </authorList>
    </citation>
    <scope>NUCLEOTIDE SEQUENCE</scope>
    <source>
        <strain evidence="1">WST5</strain>
    </source>
</reference>
<protein>
    <submittedName>
        <fullName evidence="1">GrpB family protein</fullName>
    </submittedName>
</protein>
<proteinExistence type="predicted"/>
<dbReference type="InterPro" id="IPR007344">
    <property type="entry name" value="GrpB/CoaE"/>
</dbReference>
<evidence type="ECO:0000313" key="2">
    <source>
        <dbReference type="Proteomes" id="UP000650466"/>
    </source>
</evidence>
<dbReference type="AlphaFoldDB" id="A0A926QJE0"/>
<gene>
    <name evidence="1" type="ORF">ICC18_15135</name>
</gene>